<keyword evidence="2" id="KW-1185">Reference proteome</keyword>
<keyword evidence="1" id="KW-0489">Methyltransferase</keyword>
<gene>
    <name evidence="1" type="ORF">MHEL_46370</name>
</gene>
<dbReference type="GO" id="GO:0008757">
    <property type="term" value="F:S-adenosylmethionine-dependent methyltransferase activity"/>
    <property type="evidence" value="ECO:0007669"/>
    <property type="project" value="InterPro"/>
</dbReference>
<sequence>MTPRLPDEYFAALYEASTDPWQLESRWYERRKYAITLALLPEERYQHAFEPGCSVGVLTEQLSARCDHVTAIDVAEGALAHADARLRRCGRRETVTLLHRAFDMPWPAIDFDLVMISEVAYYFDAPTLRAILDRELPRLHAGVTVIAAHWRHPVADYPLSGDEANAVIGATAGLHRIAEYRDDDVAIAVFDTRSAQSVAARTAVPGA</sequence>
<reference evidence="1 2" key="1">
    <citation type="journal article" date="2019" name="Emerg. Microbes Infect.">
        <title>Comprehensive subspecies identification of 175 nontuberculous mycobacteria species based on 7547 genomic profiles.</title>
        <authorList>
            <person name="Matsumoto Y."/>
            <person name="Kinjo T."/>
            <person name="Motooka D."/>
            <person name="Nabeya D."/>
            <person name="Jung N."/>
            <person name="Uechi K."/>
            <person name="Horii T."/>
            <person name="Iida T."/>
            <person name="Fujita J."/>
            <person name="Nakamura S."/>
        </authorList>
    </citation>
    <scope>NUCLEOTIDE SEQUENCE [LARGE SCALE GENOMIC DNA]</scope>
    <source>
        <strain evidence="1 2">JCM 30396</strain>
    </source>
</reference>
<name>A0A7I7TAY5_9MYCO</name>
<dbReference type="InterPro" id="IPR008715">
    <property type="entry name" value="SAM-MeTfrase_NodS-like"/>
</dbReference>
<dbReference type="InterPro" id="IPR029063">
    <property type="entry name" value="SAM-dependent_MTases_sf"/>
</dbReference>
<evidence type="ECO:0000313" key="2">
    <source>
        <dbReference type="Proteomes" id="UP000467148"/>
    </source>
</evidence>
<organism evidence="1 2">
    <name type="scientific">Mycolicibacterium helvum</name>
    <dbReference type="NCBI Taxonomy" id="1534349"/>
    <lineage>
        <taxon>Bacteria</taxon>
        <taxon>Bacillati</taxon>
        <taxon>Actinomycetota</taxon>
        <taxon>Actinomycetes</taxon>
        <taxon>Mycobacteriales</taxon>
        <taxon>Mycobacteriaceae</taxon>
        <taxon>Mycolicibacterium</taxon>
    </lineage>
</organism>
<dbReference type="SUPFAM" id="SSF53335">
    <property type="entry name" value="S-adenosyl-L-methionine-dependent methyltransferases"/>
    <property type="match status" value="1"/>
</dbReference>
<dbReference type="GO" id="GO:0032259">
    <property type="term" value="P:methylation"/>
    <property type="evidence" value="ECO:0007669"/>
    <property type="project" value="UniProtKB-KW"/>
</dbReference>
<dbReference type="Pfam" id="PF05401">
    <property type="entry name" value="NodS"/>
    <property type="match status" value="1"/>
</dbReference>
<dbReference type="Proteomes" id="UP000467148">
    <property type="component" value="Chromosome"/>
</dbReference>
<protein>
    <submittedName>
        <fullName evidence="1">Methyltransferase</fullName>
    </submittedName>
</protein>
<dbReference type="EMBL" id="AP022596">
    <property type="protein sequence ID" value="BBY66394.1"/>
    <property type="molecule type" value="Genomic_DNA"/>
</dbReference>
<dbReference type="AlphaFoldDB" id="A0A7I7TAY5"/>
<proteinExistence type="predicted"/>
<dbReference type="CDD" id="cd02440">
    <property type="entry name" value="AdoMet_MTases"/>
    <property type="match status" value="1"/>
</dbReference>
<keyword evidence="1" id="KW-0808">Transferase</keyword>
<accession>A0A7I7TAY5</accession>
<dbReference type="RefSeq" id="WP_163750326.1">
    <property type="nucleotide sequence ID" value="NZ_AP022596.1"/>
</dbReference>
<evidence type="ECO:0000313" key="1">
    <source>
        <dbReference type="EMBL" id="BBY66394.1"/>
    </source>
</evidence>
<dbReference type="KEGG" id="mhev:MHEL_46370"/>
<dbReference type="GO" id="GO:0009312">
    <property type="term" value="P:oligosaccharide biosynthetic process"/>
    <property type="evidence" value="ECO:0007669"/>
    <property type="project" value="InterPro"/>
</dbReference>
<dbReference type="Gene3D" id="3.40.50.150">
    <property type="entry name" value="Vaccinia Virus protein VP39"/>
    <property type="match status" value="1"/>
</dbReference>